<accession>A0A9P1P1M3</accession>
<name>A0A9P1P1M3_9CYAN</name>
<evidence type="ECO:0000313" key="2">
    <source>
        <dbReference type="EMBL" id="CDM96074.1"/>
    </source>
</evidence>
<dbReference type="RefSeq" id="WP_006624814.1">
    <property type="nucleotide sequence ID" value="NZ_FO818640.1"/>
</dbReference>
<evidence type="ECO:0000313" key="3">
    <source>
        <dbReference type="Proteomes" id="UP000032946"/>
    </source>
</evidence>
<dbReference type="EMBL" id="FO818640">
    <property type="protein sequence ID" value="CDM96074.1"/>
    <property type="molecule type" value="Genomic_DNA"/>
</dbReference>
<sequence length="71" mass="8246">MIPEPVRKQLNLQAGDQLTLTLEKDGSLRLVSWREQVQKLRGIFKDISNGVSLADELIRERRSETQPDDQW</sequence>
<dbReference type="Proteomes" id="UP000032946">
    <property type="component" value="Chromosome"/>
</dbReference>
<keyword evidence="3" id="KW-1185">Reference proteome</keyword>
<dbReference type="InterPro" id="IPR037914">
    <property type="entry name" value="SpoVT-AbrB_sf"/>
</dbReference>
<dbReference type="SUPFAM" id="SSF89447">
    <property type="entry name" value="AbrB/MazE/MraZ-like"/>
    <property type="match status" value="1"/>
</dbReference>
<proteinExistence type="predicted"/>
<dbReference type="GO" id="GO:0003677">
    <property type="term" value="F:DNA binding"/>
    <property type="evidence" value="ECO:0007669"/>
    <property type="project" value="InterPro"/>
</dbReference>
<reference evidence="2 3" key="1">
    <citation type="submission" date="2014-02" db="EMBL/GenBank/DDBJ databases">
        <authorList>
            <person name="Genoscope - CEA"/>
        </authorList>
    </citation>
    <scope>NUCLEOTIDE SEQUENCE [LARGE SCALE GENOMIC DNA]</scope>
    <source>
        <strain evidence="2 3">PCC 8005</strain>
    </source>
</reference>
<evidence type="ECO:0000259" key="1">
    <source>
        <dbReference type="Pfam" id="PF04014"/>
    </source>
</evidence>
<protein>
    <recommendedName>
        <fullName evidence="1">SpoVT-AbrB domain-containing protein</fullName>
    </recommendedName>
</protein>
<organism evidence="2 3">
    <name type="scientific">Limnospira indica PCC 8005</name>
    <dbReference type="NCBI Taxonomy" id="376219"/>
    <lineage>
        <taxon>Bacteria</taxon>
        <taxon>Bacillati</taxon>
        <taxon>Cyanobacteriota</taxon>
        <taxon>Cyanophyceae</taxon>
        <taxon>Oscillatoriophycideae</taxon>
        <taxon>Oscillatoriales</taxon>
        <taxon>Sirenicapillariaceae</taxon>
        <taxon>Limnospira</taxon>
    </lineage>
</organism>
<feature type="domain" description="SpoVT-AbrB" evidence="1">
    <location>
        <begin position="2"/>
        <end position="31"/>
    </location>
</feature>
<dbReference type="Pfam" id="PF04014">
    <property type="entry name" value="MazE_antitoxin"/>
    <property type="match status" value="1"/>
</dbReference>
<gene>
    <name evidence="2" type="ORF">ARTHRO_40480</name>
</gene>
<dbReference type="AlphaFoldDB" id="A0A9P1P1M3"/>
<dbReference type="InterPro" id="IPR007159">
    <property type="entry name" value="SpoVT-AbrB_dom"/>
</dbReference>